<dbReference type="InterPro" id="IPR023378">
    <property type="entry name" value="YheA/YmcA-like_dom_sf"/>
</dbReference>
<keyword evidence="2" id="KW-1185">Reference proteome</keyword>
<evidence type="ECO:0000313" key="2">
    <source>
        <dbReference type="Proteomes" id="UP000239549"/>
    </source>
</evidence>
<accession>A0A2L2XED9</accession>
<name>A0A2L2XED9_9FIRM</name>
<dbReference type="InterPro" id="IPR010368">
    <property type="entry name" value="Com_YlbF"/>
</dbReference>
<evidence type="ECO:0000313" key="1">
    <source>
        <dbReference type="EMBL" id="GBF34492.1"/>
    </source>
</evidence>
<dbReference type="EMBL" id="BFAV01000141">
    <property type="protein sequence ID" value="GBF34492.1"/>
    <property type="molecule type" value="Genomic_DNA"/>
</dbReference>
<organism evidence="1 2">
    <name type="scientific">Desulfocucumis palustris</name>
    <dbReference type="NCBI Taxonomy" id="1898651"/>
    <lineage>
        <taxon>Bacteria</taxon>
        <taxon>Bacillati</taxon>
        <taxon>Bacillota</taxon>
        <taxon>Clostridia</taxon>
        <taxon>Eubacteriales</taxon>
        <taxon>Desulfocucumaceae</taxon>
        <taxon>Desulfocucumis</taxon>
    </lineage>
</organism>
<protein>
    <submittedName>
        <fullName evidence="1">Uncharacterized protein</fullName>
    </submittedName>
</protein>
<sequence length="116" mass="13671">MSAIDKAFEMCVELGKTISQTEEYKRFKESEYKLLHDQEARSLIENLQVLQVEHQKKKLTGMEITEEEEKKLKDMERLALMNPTVKVSHYCNSKFQELMQDISKKIKEGITSEEKK</sequence>
<dbReference type="Gene3D" id="1.20.1500.10">
    <property type="entry name" value="YheA/YmcA-like"/>
    <property type="match status" value="1"/>
</dbReference>
<dbReference type="AlphaFoldDB" id="A0A2L2XED9"/>
<comment type="caution">
    <text evidence="1">The sequence shown here is derived from an EMBL/GenBank/DDBJ whole genome shotgun (WGS) entry which is preliminary data.</text>
</comment>
<dbReference type="Proteomes" id="UP000239549">
    <property type="component" value="Unassembled WGS sequence"/>
</dbReference>
<proteinExistence type="predicted"/>
<dbReference type="Pfam" id="PF06133">
    <property type="entry name" value="Com_YlbF"/>
    <property type="match status" value="1"/>
</dbReference>
<dbReference type="RefSeq" id="WP_104372738.1">
    <property type="nucleotide sequence ID" value="NZ_BFAV01000141.1"/>
</dbReference>
<gene>
    <name evidence="1" type="ORF">DCCM_3610</name>
</gene>
<dbReference type="SUPFAM" id="SSF158622">
    <property type="entry name" value="YheA/YmcA-like"/>
    <property type="match status" value="1"/>
</dbReference>
<dbReference type="OrthoDB" id="2083096at2"/>
<reference evidence="2" key="1">
    <citation type="submission" date="2018-02" db="EMBL/GenBank/DDBJ databases">
        <title>Genome sequence of Desulfocucumis palustris strain NAW-5.</title>
        <authorList>
            <person name="Watanabe M."/>
            <person name="Kojima H."/>
            <person name="Fukui M."/>
        </authorList>
    </citation>
    <scope>NUCLEOTIDE SEQUENCE [LARGE SCALE GENOMIC DNA]</scope>
    <source>
        <strain evidence="2">NAW-5</strain>
    </source>
</reference>